<protein>
    <submittedName>
        <fullName evidence="2">Uncharacterized protein</fullName>
    </submittedName>
</protein>
<dbReference type="PROSITE" id="PS01094">
    <property type="entry name" value="UPF0076"/>
    <property type="match status" value="1"/>
</dbReference>
<name>A0A0E1WXJ8_9HYPH</name>
<comment type="similarity">
    <text evidence="1">Belongs to the RutC family.</text>
</comment>
<dbReference type="Proteomes" id="UP000004659">
    <property type="component" value="Unassembled WGS sequence"/>
</dbReference>
<proteinExistence type="inferred from homology"/>
<dbReference type="InterPro" id="IPR006175">
    <property type="entry name" value="YjgF/YER057c/UK114"/>
</dbReference>
<dbReference type="InterPro" id="IPR019897">
    <property type="entry name" value="RidA_CS"/>
</dbReference>
<dbReference type="AlphaFoldDB" id="A0A0E1WXJ8"/>
<dbReference type="Pfam" id="PF01042">
    <property type="entry name" value="Ribonuc_L-PSP"/>
    <property type="match status" value="1"/>
</dbReference>
<evidence type="ECO:0000313" key="2">
    <source>
        <dbReference type="EMBL" id="EEZ28606.1"/>
    </source>
</evidence>
<dbReference type="PANTHER" id="PTHR47328:SF1">
    <property type="entry name" value="RUTC FAMILY PROTEIN YOAB"/>
    <property type="match status" value="1"/>
</dbReference>
<dbReference type="PANTHER" id="PTHR47328">
    <property type="match status" value="1"/>
</dbReference>
<dbReference type="Gene3D" id="3.30.1330.40">
    <property type="entry name" value="RutC-like"/>
    <property type="match status" value="1"/>
</dbReference>
<dbReference type="InterPro" id="IPR035709">
    <property type="entry name" value="YoaB-like"/>
</dbReference>
<reference evidence="2" key="1">
    <citation type="submission" date="2009-01" db="EMBL/GenBank/DDBJ databases">
        <title>The Genome Sequence of Brucella pinnipedialis M292/94/1.</title>
        <authorList>
            <consortium name="The Broad Institute Genome Sequencing Platform"/>
            <person name="Ward D."/>
            <person name="Young S.K."/>
            <person name="Kodira C.D."/>
            <person name="Zeng Q."/>
            <person name="Koehrsen M."/>
            <person name="Alvarado L."/>
            <person name="Berlin A."/>
            <person name="Borenstein D."/>
            <person name="Chen Z."/>
            <person name="Engels R."/>
            <person name="Freedman E."/>
            <person name="Gellesch M."/>
            <person name="Goldberg J."/>
            <person name="Griggs A."/>
            <person name="Gujja S."/>
            <person name="Heiman D."/>
            <person name="Hepburn T."/>
            <person name="Howarth C."/>
            <person name="Jen D."/>
            <person name="Larson L."/>
            <person name="Lewis B."/>
            <person name="Mehta T."/>
            <person name="Park D."/>
            <person name="Pearson M."/>
            <person name="Roberts A."/>
            <person name="Saif S."/>
            <person name="Shea T."/>
            <person name="Shenoy N."/>
            <person name="Sisk P."/>
            <person name="Stolte C."/>
            <person name="Sykes S."/>
            <person name="Walk T."/>
            <person name="White J."/>
            <person name="Yandava C."/>
            <person name="Whatmore A.M."/>
            <person name="Perrett L.L."/>
            <person name="O'Callaghan D."/>
            <person name="Nusbaum C."/>
            <person name="Galagan J."/>
            <person name="Birren B."/>
        </authorList>
    </citation>
    <scope>NUCLEOTIDE SEQUENCE [LARGE SCALE GENOMIC DNA]</scope>
    <source>
        <strain evidence="2">M292/94/1</strain>
    </source>
</reference>
<dbReference type="HOGENOM" id="CLU_100715_6_1_5"/>
<sequence length="139" mass="15190">MRLYSGPVIEPYPSNTPQNITRNASMIMRYQKGSRMSQAVSYGGLVHIAGQVANDRKAGIEEQTRDVLGKIDVLLKEAGTDRSKLLAVNVFLPAIVDFDAMNAVYDAWIDAENPPARACVEARLADPDLRVEMTAIAAL</sequence>
<dbReference type="SUPFAM" id="SSF55298">
    <property type="entry name" value="YjgF-like"/>
    <property type="match status" value="1"/>
</dbReference>
<dbReference type="InterPro" id="IPR035959">
    <property type="entry name" value="RutC-like_sf"/>
</dbReference>
<accession>A0A0E1WXJ8</accession>
<dbReference type="CDD" id="cd06150">
    <property type="entry name" value="YjgF_YER057c_UK114_like_2"/>
    <property type="match status" value="1"/>
</dbReference>
<organism evidence="2">
    <name type="scientific">Brucella pinnipedialis M292/94/1</name>
    <dbReference type="NCBI Taxonomy" id="520462"/>
    <lineage>
        <taxon>Bacteria</taxon>
        <taxon>Pseudomonadati</taxon>
        <taxon>Pseudomonadota</taxon>
        <taxon>Alphaproteobacteria</taxon>
        <taxon>Hyphomicrobiales</taxon>
        <taxon>Brucellaceae</taxon>
        <taxon>Brucella/Ochrobactrum group</taxon>
        <taxon>Brucella</taxon>
    </lineage>
</organism>
<evidence type="ECO:0000256" key="1">
    <source>
        <dbReference type="ARBA" id="ARBA00010552"/>
    </source>
</evidence>
<gene>
    <name evidence="2" type="ORF">BALG_01959</name>
</gene>
<dbReference type="EMBL" id="EQ999534">
    <property type="protein sequence ID" value="EEZ28606.1"/>
    <property type="molecule type" value="Genomic_DNA"/>
</dbReference>